<gene>
    <name evidence="1" type="ORF">OWV82_010551</name>
</gene>
<keyword evidence="1" id="KW-0239">DNA-directed DNA polymerase</keyword>
<protein>
    <submittedName>
        <fullName evidence="1">DNA-directed DNA polymerase</fullName>
    </submittedName>
</protein>
<evidence type="ECO:0000313" key="2">
    <source>
        <dbReference type="Proteomes" id="UP001164539"/>
    </source>
</evidence>
<sequence length="775" mass="86990">MRKAESSVLLPFDIKIERTCKRNRKEKRQASAQQQTSAMDPNIGNDDGAENQRALRDYVIPTVNGASTSIRRPAIQANNFEIKPAIIQMIQTSVQFNGLAHEDPNAHIANFLEICDTFRYNGVSDDAIKLRLFPFSLREKAKSWLSSLPPGTITTWDELAQRFLAKFFPPAKTAKLRNDIATFTQFDMESLYEAWERYKEMMRRCPHHGLPKWLQVQTFYNGLGASTRTLVDAAAGGALMGKSIDEAYDLLEEMAANAFQWPAERLTPKKAFGVNEVDNISALTAQLATLTKQLGVMTAQSIHIPQVVCELCSGNHPSTDCQVGNPFAPSSSEQVSYVGNYNQQNSNPYSNAYNQGWRNHPNFSWRGNQNAARPPSGFQPQEKKVSLEEALTQLTVNTSKFMTKTETTLQNQAASIRNLEMQVGQLASMMTERQQGSLPSNIETNPREHVNVITLRSGKKLEELKDKMKEQNGEQHKSSSFNQAKTGEVHDEEQTVSTNHTPKEISLSRPPPEEPTPPKKTILPPPYVPPILFPQRLKKNKLDKQFSKFLDVFKKLHINIPFVDALEQMPSYARFMKEILSNKRKLEENEIVMLTEECSAILQNKLPPKLKDPGSFTIPCTIGDIHIEKALCDLGASINLMPFSVFRKLGLGEVKATTVLLQLADRSIKYPRGIVEDVLVKVDKFLFPADFVVLDMEEDHEIPLILGRPFLATSGALIDVKHGELTLRANKEEIKFNIFHGMKSQAPDSHRSAPKAEAGARPRQLGARLRPAFCL</sequence>
<accession>A0ACC1Y8K3</accession>
<keyword evidence="1" id="KW-0808">Transferase</keyword>
<comment type="caution">
    <text evidence="1">The sequence shown here is derived from an EMBL/GenBank/DDBJ whole genome shotgun (WGS) entry which is preliminary data.</text>
</comment>
<dbReference type="EMBL" id="CM051398">
    <property type="protein sequence ID" value="KAJ4718920.1"/>
    <property type="molecule type" value="Genomic_DNA"/>
</dbReference>
<proteinExistence type="predicted"/>
<evidence type="ECO:0000313" key="1">
    <source>
        <dbReference type="EMBL" id="KAJ4718920.1"/>
    </source>
</evidence>
<keyword evidence="1" id="KW-0548">Nucleotidyltransferase</keyword>
<keyword evidence="2" id="KW-1185">Reference proteome</keyword>
<dbReference type="Proteomes" id="UP001164539">
    <property type="component" value="Chromosome 5"/>
</dbReference>
<name>A0ACC1Y8K3_MELAZ</name>
<organism evidence="1 2">
    <name type="scientific">Melia azedarach</name>
    <name type="common">Chinaberry tree</name>
    <dbReference type="NCBI Taxonomy" id="155640"/>
    <lineage>
        <taxon>Eukaryota</taxon>
        <taxon>Viridiplantae</taxon>
        <taxon>Streptophyta</taxon>
        <taxon>Embryophyta</taxon>
        <taxon>Tracheophyta</taxon>
        <taxon>Spermatophyta</taxon>
        <taxon>Magnoliopsida</taxon>
        <taxon>eudicotyledons</taxon>
        <taxon>Gunneridae</taxon>
        <taxon>Pentapetalae</taxon>
        <taxon>rosids</taxon>
        <taxon>malvids</taxon>
        <taxon>Sapindales</taxon>
        <taxon>Meliaceae</taxon>
        <taxon>Melia</taxon>
    </lineage>
</organism>
<reference evidence="1 2" key="1">
    <citation type="journal article" date="2023" name="Science">
        <title>Complex scaffold remodeling in plant triterpene biosynthesis.</title>
        <authorList>
            <person name="De La Pena R."/>
            <person name="Hodgson H."/>
            <person name="Liu J.C."/>
            <person name="Stephenson M.J."/>
            <person name="Martin A.C."/>
            <person name="Owen C."/>
            <person name="Harkess A."/>
            <person name="Leebens-Mack J."/>
            <person name="Jimenez L.E."/>
            <person name="Osbourn A."/>
            <person name="Sattely E.S."/>
        </authorList>
    </citation>
    <scope>NUCLEOTIDE SEQUENCE [LARGE SCALE GENOMIC DNA]</scope>
    <source>
        <strain evidence="2">cv. JPN11</strain>
        <tissue evidence="1">Leaf</tissue>
    </source>
</reference>